<evidence type="ECO:0000256" key="6">
    <source>
        <dbReference type="ARBA" id="ARBA00022989"/>
    </source>
</evidence>
<keyword evidence="6 8" id="KW-1133">Transmembrane helix</keyword>
<feature type="transmembrane region" description="Helical" evidence="8">
    <location>
        <begin position="205"/>
        <end position="224"/>
    </location>
</feature>
<comment type="similarity">
    <text evidence="2">Belongs to the auxin efflux carrier (TC 2.A.69) family.</text>
</comment>
<evidence type="ECO:0000256" key="5">
    <source>
        <dbReference type="ARBA" id="ARBA00022692"/>
    </source>
</evidence>
<dbReference type="RefSeq" id="WP_090876008.1">
    <property type="nucleotide sequence ID" value="NZ_FMXQ01000003.1"/>
</dbReference>
<keyword evidence="3" id="KW-0813">Transport</keyword>
<feature type="transmembrane region" description="Helical" evidence="8">
    <location>
        <begin position="6"/>
        <end position="25"/>
    </location>
</feature>
<dbReference type="GO" id="GO:0005886">
    <property type="term" value="C:plasma membrane"/>
    <property type="evidence" value="ECO:0007669"/>
    <property type="project" value="UniProtKB-SubCell"/>
</dbReference>
<dbReference type="InterPro" id="IPR004776">
    <property type="entry name" value="Mem_transp_PIN-like"/>
</dbReference>
<evidence type="ECO:0000313" key="10">
    <source>
        <dbReference type="Proteomes" id="UP000199071"/>
    </source>
</evidence>
<sequence length="320" mass="34119">MVVTQIVNIVLPVFGLIAIGCGVAWSRLLDRTVGEALADFVFVIAIPMLIFRTIATADFSGAEPWRIWLPYFVALAVMWAIGDLIIRKFFGRDARAGLVGGVSASYSNTVLVGIPLIIAAYGNDGAVAIALIVAVHMPSLMVASAILIVRAERRDGVSEPGGGARVIVRTVVVNLVTNPIIIGLVLGLLWRLIDLPYEGLPATLINRLADVAATLALFAMGMSLRKYGMRRNIPAGIALSVVKLILMPGLVLLFARYVVPMPPVWVKVAVVAAACPTGVNAYLLASRFRTGEALASNTISISTAFAVATVTLWMTVLEWL</sequence>
<evidence type="ECO:0000256" key="2">
    <source>
        <dbReference type="ARBA" id="ARBA00010145"/>
    </source>
</evidence>
<feature type="transmembrane region" description="Helical" evidence="8">
    <location>
        <begin position="264"/>
        <end position="285"/>
    </location>
</feature>
<evidence type="ECO:0000256" key="1">
    <source>
        <dbReference type="ARBA" id="ARBA00004651"/>
    </source>
</evidence>
<proteinExistence type="inferred from homology"/>
<evidence type="ECO:0000256" key="3">
    <source>
        <dbReference type="ARBA" id="ARBA00022448"/>
    </source>
</evidence>
<name>A0A1G6BQJ2_9HYPH</name>
<dbReference type="Pfam" id="PF03547">
    <property type="entry name" value="Mem_trans"/>
    <property type="match status" value="1"/>
</dbReference>
<evidence type="ECO:0008006" key="11">
    <source>
        <dbReference type="Google" id="ProtNLM"/>
    </source>
</evidence>
<protein>
    <recommendedName>
        <fullName evidence="11">Transporter</fullName>
    </recommendedName>
</protein>
<feature type="transmembrane region" description="Helical" evidence="8">
    <location>
        <begin position="170"/>
        <end position="193"/>
    </location>
</feature>
<reference evidence="9 10" key="1">
    <citation type="submission" date="2016-10" db="EMBL/GenBank/DDBJ databases">
        <authorList>
            <person name="de Groot N.N."/>
        </authorList>
    </citation>
    <scope>NUCLEOTIDE SEQUENCE [LARGE SCALE GENOMIC DNA]</scope>
    <source>
        <strain evidence="9 10">ATCC 35022</strain>
    </source>
</reference>
<accession>A0A1G6BQJ2</accession>
<dbReference type="EMBL" id="FMXQ01000003">
    <property type="protein sequence ID" value="SDB22914.1"/>
    <property type="molecule type" value="Genomic_DNA"/>
</dbReference>
<evidence type="ECO:0000256" key="4">
    <source>
        <dbReference type="ARBA" id="ARBA00022475"/>
    </source>
</evidence>
<organism evidence="9 10">
    <name type="scientific">Bauldia litoralis</name>
    <dbReference type="NCBI Taxonomy" id="665467"/>
    <lineage>
        <taxon>Bacteria</taxon>
        <taxon>Pseudomonadati</taxon>
        <taxon>Pseudomonadota</taxon>
        <taxon>Alphaproteobacteria</taxon>
        <taxon>Hyphomicrobiales</taxon>
        <taxon>Kaistiaceae</taxon>
        <taxon>Bauldia</taxon>
    </lineage>
</organism>
<dbReference type="OrthoDB" id="9810457at2"/>
<evidence type="ECO:0000256" key="8">
    <source>
        <dbReference type="SAM" id="Phobius"/>
    </source>
</evidence>
<dbReference type="PANTHER" id="PTHR36838:SF3">
    <property type="entry name" value="TRANSPORTER AUXIN EFFLUX CARRIER EC FAMILY"/>
    <property type="match status" value="1"/>
</dbReference>
<keyword evidence="10" id="KW-1185">Reference proteome</keyword>
<keyword evidence="4" id="KW-1003">Cell membrane</keyword>
<dbReference type="Proteomes" id="UP000199071">
    <property type="component" value="Unassembled WGS sequence"/>
</dbReference>
<dbReference type="Gene3D" id="1.20.1530.20">
    <property type="match status" value="1"/>
</dbReference>
<gene>
    <name evidence="9" type="ORF">SAMN02982931_01732</name>
</gene>
<feature type="transmembrane region" description="Helical" evidence="8">
    <location>
        <begin position="127"/>
        <end position="149"/>
    </location>
</feature>
<dbReference type="AlphaFoldDB" id="A0A1G6BQJ2"/>
<evidence type="ECO:0000313" key="9">
    <source>
        <dbReference type="EMBL" id="SDB22914.1"/>
    </source>
</evidence>
<keyword evidence="5 8" id="KW-0812">Transmembrane</keyword>
<dbReference type="STRING" id="665467.SAMN02982931_01732"/>
<dbReference type="InterPro" id="IPR038770">
    <property type="entry name" value="Na+/solute_symporter_sf"/>
</dbReference>
<feature type="transmembrane region" description="Helical" evidence="8">
    <location>
        <begin position="297"/>
        <end position="316"/>
    </location>
</feature>
<feature type="transmembrane region" description="Helical" evidence="8">
    <location>
        <begin position="37"/>
        <end position="55"/>
    </location>
</feature>
<comment type="subcellular location">
    <subcellularLocation>
        <location evidence="1">Cell membrane</location>
        <topology evidence="1">Multi-pass membrane protein</topology>
    </subcellularLocation>
</comment>
<feature type="transmembrane region" description="Helical" evidence="8">
    <location>
        <begin position="236"/>
        <end position="258"/>
    </location>
</feature>
<evidence type="ECO:0000256" key="7">
    <source>
        <dbReference type="ARBA" id="ARBA00023136"/>
    </source>
</evidence>
<dbReference type="PANTHER" id="PTHR36838">
    <property type="entry name" value="AUXIN EFFLUX CARRIER FAMILY PROTEIN"/>
    <property type="match status" value="1"/>
</dbReference>
<feature type="transmembrane region" description="Helical" evidence="8">
    <location>
        <begin position="67"/>
        <end position="86"/>
    </location>
</feature>
<keyword evidence="7 8" id="KW-0472">Membrane</keyword>
<feature type="transmembrane region" description="Helical" evidence="8">
    <location>
        <begin position="98"/>
        <end position="121"/>
    </location>
</feature>
<dbReference type="GO" id="GO:0055085">
    <property type="term" value="P:transmembrane transport"/>
    <property type="evidence" value="ECO:0007669"/>
    <property type="project" value="InterPro"/>
</dbReference>